<feature type="compositionally biased region" description="Basic and acidic residues" evidence="11">
    <location>
        <begin position="714"/>
        <end position="730"/>
    </location>
</feature>
<accession>A0A553NS69</accession>
<feature type="transmembrane region" description="Helical" evidence="12">
    <location>
        <begin position="887"/>
        <end position="909"/>
    </location>
</feature>
<dbReference type="InterPro" id="IPR002293">
    <property type="entry name" value="AA/rel_permease1"/>
</dbReference>
<feature type="region of interest" description="Disordered" evidence="11">
    <location>
        <begin position="336"/>
        <end position="363"/>
    </location>
</feature>
<keyword evidence="8 12" id="KW-0472">Membrane</keyword>
<evidence type="ECO:0000256" key="8">
    <source>
        <dbReference type="ARBA" id="ARBA00023136"/>
    </source>
</evidence>
<feature type="transmembrane region" description="Helical" evidence="12">
    <location>
        <begin position="1062"/>
        <end position="1082"/>
    </location>
</feature>
<feature type="compositionally biased region" description="Basic and acidic residues" evidence="11">
    <location>
        <begin position="637"/>
        <end position="649"/>
    </location>
</feature>
<dbReference type="GO" id="GO:0005886">
    <property type="term" value="C:plasma membrane"/>
    <property type="evidence" value="ECO:0007669"/>
    <property type="project" value="UniProtKB-SubCell"/>
</dbReference>
<keyword evidence="6 12" id="KW-0812">Transmembrane</keyword>
<evidence type="ECO:0000259" key="13">
    <source>
        <dbReference type="Pfam" id="PF07967"/>
    </source>
</evidence>
<keyword evidence="9" id="KW-0539">Nucleus</keyword>
<evidence type="ECO:0000256" key="7">
    <source>
        <dbReference type="ARBA" id="ARBA00022989"/>
    </source>
</evidence>
<feature type="transmembrane region" description="Helical" evidence="12">
    <location>
        <begin position="1005"/>
        <end position="1025"/>
    </location>
</feature>
<comment type="caution">
    <text evidence="15">The sequence shown here is derived from an EMBL/GenBank/DDBJ whole genome shotgun (WGS) entry which is preliminary data.</text>
</comment>
<evidence type="ECO:0000256" key="6">
    <source>
        <dbReference type="ARBA" id="ARBA00022692"/>
    </source>
</evidence>
<evidence type="ECO:0000256" key="1">
    <source>
        <dbReference type="ARBA" id="ARBA00004123"/>
    </source>
</evidence>
<evidence type="ECO:0000256" key="2">
    <source>
        <dbReference type="ARBA" id="ARBA00004651"/>
    </source>
</evidence>
<organism evidence="15 16">
    <name type="scientific">Tigriopus californicus</name>
    <name type="common">Marine copepod</name>
    <dbReference type="NCBI Taxonomy" id="6832"/>
    <lineage>
        <taxon>Eukaryota</taxon>
        <taxon>Metazoa</taxon>
        <taxon>Ecdysozoa</taxon>
        <taxon>Arthropoda</taxon>
        <taxon>Crustacea</taxon>
        <taxon>Multicrustacea</taxon>
        <taxon>Hexanauplia</taxon>
        <taxon>Copepoda</taxon>
        <taxon>Harpacticoida</taxon>
        <taxon>Harpacticidae</taxon>
        <taxon>Tigriopus</taxon>
    </lineage>
</organism>
<dbReference type="InterPro" id="IPR050598">
    <property type="entry name" value="AminoAcid_Transporter"/>
</dbReference>
<evidence type="ECO:0000256" key="9">
    <source>
        <dbReference type="ARBA" id="ARBA00023242"/>
    </source>
</evidence>
<evidence type="ECO:0000256" key="12">
    <source>
        <dbReference type="SAM" id="Phobius"/>
    </source>
</evidence>
<evidence type="ECO:0000256" key="5">
    <source>
        <dbReference type="ARBA" id="ARBA00022475"/>
    </source>
</evidence>
<keyword evidence="4" id="KW-0813">Transport</keyword>
<comment type="subcellular location">
    <subcellularLocation>
        <location evidence="2">Cell membrane</location>
        <topology evidence="2">Multi-pass membrane protein</topology>
    </subcellularLocation>
    <subcellularLocation>
        <location evidence="1">Nucleus</location>
    </subcellularLocation>
</comment>
<feature type="transmembrane region" description="Helical" evidence="12">
    <location>
        <begin position="819"/>
        <end position="845"/>
    </location>
</feature>
<evidence type="ECO:0000259" key="14">
    <source>
        <dbReference type="Pfam" id="PF08600"/>
    </source>
</evidence>
<gene>
    <name evidence="15" type="ORF">TCAL_03012</name>
</gene>
<feature type="transmembrane region" description="Helical" evidence="12">
    <location>
        <begin position="857"/>
        <end position="875"/>
    </location>
</feature>
<evidence type="ECO:0000313" key="16">
    <source>
        <dbReference type="Proteomes" id="UP000318571"/>
    </source>
</evidence>
<evidence type="ECO:0000256" key="11">
    <source>
        <dbReference type="SAM" id="MobiDB-lite"/>
    </source>
</evidence>
<comment type="similarity">
    <text evidence="3">Belongs to the amino acid-polyamine-organocation (APC) superfamily. L-type amino acid transporter (LAT) (TC 2.A.3.8) family.</text>
</comment>
<evidence type="ECO:0000256" key="10">
    <source>
        <dbReference type="ARBA" id="ARBA00044931"/>
    </source>
</evidence>
<evidence type="ECO:0000256" key="4">
    <source>
        <dbReference type="ARBA" id="ARBA00022448"/>
    </source>
</evidence>
<dbReference type="FunFam" id="1.20.1740.10:FF:000003">
    <property type="entry name" value="Y+L amino acid transporter 1 isoform X1"/>
    <property type="match status" value="1"/>
</dbReference>
<dbReference type="Pfam" id="PF07967">
    <property type="entry name" value="zf-C3HC"/>
    <property type="match status" value="1"/>
</dbReference>
<name>A0A553NS69_TIGCA</name>
<feature type="transmembrane region" description="Helical" evidence="12">
    <location>
        <begin position="770"/>
        <end position="792"/>
    </location>
</feature>
<sequence length="1192" mass="131182">MTSTTPDTRGPASPWTVESECPGDPSLMSTPFSISKGIGARKRAFPLEDSQGSPNLRRSLQGVCDLLDCSLSSPGKKARVNPDDQLKLKSQVSIEELTDLKAFRRRLKTFTPKLWSSVNPVSPLICAQKGWEVSERDLLKCLVCRSHVFAKLPSSAEPHVFQKSVTSLLDKLTSAHHKYCPWATVSVPRSYLDPFQPQQELLGDVVQLIQSNSTGKHREILPLFSSRTRNHLVPGELIDWLALKADIASIDSVQKTSAVVLSLMGWQIVESSRVFVYHCHLCQRKCGSWLYCALGEELDPLEELFPDESEVIHAEITNEVLVSLTSQSVQDVLKETQEASRMDEEADLTNKDDDQEEEDSEQKELCFSFSQPLALVHSPGSKSVPPPIDGEKILERVFSKPLGFSPPSRAMSEASMEVNFDERSVLDLNVSKPKPTDGQDIFPPQMKKDWSKTKVMDSSMDVNYDSCSVMEGESNACALSNLDSVSQTPSEELPVSSEYALEPEAPCKDLDGINDAGLAERVFGSDILQAVTKTALHSEASNLEVPKPDESMIANLDPSSPKPSVTYPLNHLKSAVGNDVIADIESDKETDALIVDEQEDLEIEPDAETEDEGERDEDEDVIGANNNQQASEEEVNYDERLEKQDKSHSDDDDASSNSETSPRDFPQSSMKATFEPQGVGCESNPDNDHSSNTMAVTSPEDPVEARPMLNSSPEKNETVEKREKHGDEDEGVHMKREIGLLEGVAIILGIIIGSGIFISPKGVLKETGSVGMSLVVWSLCGFLSMIGALCYAELGTSIPKSGSDYAYINEAFGPMPSFLYLWAANVIFVPTTNAIMGLTVASYLAQPFFPDCEVPQLAMQLIAALCICFLTWLNCHSMKVTTSLQNMFMFTKLTALALVIGVGFIVFVQGGYKRFDNAFANTETDPGKIAVSFYSGIYSYAGWNYLNFMTEELRDPYRNLPKAIYISIPLVTISYVLANVAYLAVLDPVSMISSNAVAVTFADQTLGIGSLLIPALVAVSAFGGLSCHIMTSSRLCFVGARQGHFPDCLSMITVDKFTPKPALIFLCILSLFYLGVGDIYSLIDYASFVESMFILISLTGLLYLRWKRPNMERPIKVHLAVPITFLFICTFLVFMPLYVRPMEVGMGLLITASGIPIYLVGVKLTNKPAWFTTLLGQVTNQTQKLFMSVKED</sequence>
<feature type="transmembrane region" description="Helical" evidence="12">
    <location>
        <begin position="1118"/>
        <end position="1138"/>
    </location>
</feature>
<dbReference type="AlphaFoldDB" id="A0A553NS69"/>
<feature type="domain" description="NuBaID C-terminal" evidence="14">
    <location>
        <begin position="258"/>
        <end position="296"/>
    </location>
</feature>
<keyword evidence="5" id="KW-1003">Cell membrane</keyword>
<reference evidence="15 16" key="1">
    <citation type="journal article" date="2018" name="Nat. Ecol. Evol.">
        <title>Genomic signatures of mitonuclear coevolution across populations of Tigriopus californicus.</title>
        <authorList>
            <person name="Barreto F.S."/>
            <person name="Watson E.T."/>
            <person name="Lima T.G."/>
            <person name="Willett C.S."/>
            <person name="Edmands S."/>
            <person name="Li W."/>
            <person name="Burton R.S."/>
        </authorList>
    </citation>
    <scope>NUCLEOTIDE SEQUENCE [LARGE SCALE GENOMIC DNA]</scope>
    <source>
        <strain evidence="15 16">San Diego</strain>
    </source>
</reference>
<dbReference type="GO" id="GO:0005634">
    <property type="term" value="C:nucleus"/>
    <property type="evidence" value="ECO:0007669"/>
    <property type="project" value="UniProtKB-SubCell"/>
</dbReference>
<proteinExistence type="inferred from homology"/>
<feature type="region of interest" description="Disordered" evidence="11">
    <location>
        <begin position="589"/>
        <end position="730"/>
    </location>
</feature>
<feature type="transmembrane region" description="Helical" evidence="12">
    <location>
        <begin position="738"/>
        <end position="758"/>
    </location>
</feature>
<dbReference type="Pfam" id="PF13520">
    <property type="entry name" value="AA_permease_2"/>
    <property type="match status" value="1"/>
</dbReference>
<keyword evidence="7 12" id="KW-1133">Transmembrane helix</keyword>
<feature type="transmembrane region" description="Helical" evidence="12">
    <location>
        <begin position="1088"/>
        <end position="1106"/>
    </location>
</feature>
<dbReference type="Gene3D" id="1.20.1740.10">
    <property type="entry name" value="Amino acid/polyamine transporter I"/>
    <property type="match status" value="1"/>
</dbReference>
<dbReference type="InterPro" id="IPR013909">
    <property type="entry name" value="NuBaID_C"/>
</dbReference>
<dbReference type="STRING" id="6832.A0A553NS69"/>
<feature type="compositionally biased region" description="Basic and acidic residues" evidence="11">
    <location>
        <begin position="336"/>
        <end position="352"/>
    </location>
</feature>
<feature type="compositionally biased region" description="Acidic residues" evidence="11">
    <location>
        <begin position="592"/>
        <end position="621"/>
    </location>
</feature>
<protein>
    <recommendedName>
        <fullName evidence="17">C3HC-type domain-containing protein</fullName>
    </recommendedName>
</protein>
<evidence type="ECO:0008006" key="17">
    <source>
        <dbReference type="Google" id="ProtNLM"/>
    </source>
</evidence>
<dbReference type="PANTHER" id="PTHR11785">
    <property type="entry name" value="AMINO ACID TRANSPORTER"/>
    <property type="match status" value="1"/>
</dbReference>
<dbReference type="PANTHER" id="PTHR11785:SF535">
    <property type="entry name" value="GH08870P"/>
    <property type="match status" value="1"/>
</dbReference>
<dbReference type="Proteomes" id="UP000318571">
    <property type="component" value="Chromosome 1"/>
</dbReference>
<dbReference type="Pfam" id="PF08600">
    <property type="entry name" value="NuBaID_C"/>
    <property type="match status" value="1"/>
</dbReference>
<feature type="transmembrane region" description="Helical" evidence="12">
    <location>
        <begin position="1144"/>
        <end position="1162"/>
    </location>
</feature>
<feature type="transmembrane region" description="Helical" evidence="12">
    <location>
        <begin position="966"/>
        <end position="985"/>
    </location>
</feature>
<keyword evidence="16" id="KW-1185">Reference proteome</keyword>
<evidence type="ECO:0000313" key="15">
    <source>
        <dbReference type="EMBL" id="TRY68286.1"/>
    </source>
</evidence>
<evidence type="ECO:0000256" key="3">
    <source>
        <dbReference type="ARBA" id="ARBA00007040"/>
    </source>
</evidence>
<comment type="function">
    <text evidence="10">Required for proper positioning of a substantial amount of TPR at the nuclear basket (NB) through interaction with TPR.</text>
</comment>
<dbReference type="GO" id="GO:0015179">
    <property type="term" value="F:L-amino acid transmembrane transporter activity"/>
    <property type="evidence" value="ECO:0007669"/>
    <property type="project" value="TreeGrafter"/>
</dbReference>
<feature type="region of interest" description="Disordered" evidence="11">
    <location>
        <begin position="1"/>
        <end position="33"/>
    </location>
</feature>
<dbReference type="InterPro" id="IPR012935">
    <property type="entry name" value="NuBaID_N"/>
</dbReference>
<feature type="domain" description="C3HC-type" evidence="13">
    <location>
        <begin position="98"/>
        <end position="210"/>
    </location>
</feature>
<feature type="region of interest" description="Disordered" evidence="11">
    <location>
        <begin position="541"/>
        <end position="560"/>
    </location>
</feature>
<dbReference type="EMBL" id="VCGU01000010">
    <property type="protein sequence ID" value="TRY68286.1"/>
    <property type="molecule type" value="Genomic_DNA"/>
</dbReference>
<dbReference type="GO" id="GO:0008270">
    <property type="term" value="F:zinc ion binding"/>
    <property type="evidence" value="ECO:0007669"/>
    <property type="project" value="InterPro"/>
</dbReference>